<evidence type="ECO:0000313" key="4">
    <source>
        <dbReference type="Proteomes" id="UP000218418"/>
    </source>
</evidence>
<feature type="compositionally biased region" description="Polar residues" evidence="1">
    <location>
        <begin position="79"/>
        <end position="88"/>
    </location>
</feature>
<feature type="compositionally biased region" description="Basic and acidic residues" evidence="1">
    <location>
        <begin position="240"/>
        <end position="250"/>
    </location>
</feature>
<sequence length="270" mass="31299">MAVFRLIFLVTVLGGLMLLLAQNWSPAVPLVFLGLRTRPISLAVWMLLSTAAGAFTSLLINSLLKLSSRSVTQRQRTSYEPSTSPKANQRNKRENEFKERKFTPPPASSPQPPDDYEDSYDDWDLDRNADDWDDDEKEYSYSNPRSSYTKIQDERDYEEFRDSNPRSSYTKIQDDRDYEEFREPEELEDDYPKVDSSYSYDESESNDSGEEERKVDSVYDADYRVIIPPANPSTTSSTSNEEKDNKKDKNDDDEWGFLDEDFESDKKSPL</sequence>
<keyword evidence="2" id="KW-1133">Transmembrane helix</keyword>
<accession>A0A1Z4LWS6</accession>
<feature type="region of interest" description="Disordered" evidence="1">
    <location>
        <begin position="74"/>
        <end position="270"/>
    </location>
</feature>
<keyword evidence="2" id="KW-0472">Membrane</keyword>
<evidence type="ECO:0000256" key="1">
    <source>
        <dbReference type="SAM" id="MobiDB-lite"/>
    </source>
</evidence>
<feature type="compositionally biased region" description="Basic and acidic residues" evidence="1">
    <location>
        <begin position="151"/>
        <end position="164"/>
    </location>
</feature>
<feature type="compositionally biased region" description="Acidic residues" evidence="1">
    <location>
        <begin position="201"/>
        <end position="210"/>
    </location>
</feature>
<dbReference type="OrthoDB" id="428681at2"/>
<dbReference type="EMBL" id="AP018227">
    <property type="protein sequence ID" value="BAY85696.1"/>
    <property type="molecule type" value="Genomic_DNA"/>
</dbReference>
<gene>
    <name evidence="3" type="ORF">NIES267_51970</name>
</gene>
<feature type="transmembrane region" description="Helical" evidence="2">
    <location>
        <begin position="43"/>
        <end position="64"/>
    </location>
</feature>
<keyword evidence="4" id="KW-1185">Reference proteome</keyword>
<name>A0A1Z4LWS6_9CYAN</name>
<feature type="compositionally biased region" description="Basic and acidic residues" evidence="1">
    <location>
        <begin position="91"/>
        <end position="102"/>
    </location>
</feature>
<proteinExistence type="predicted"/>
<feature type="compositionally biased region" description="Polar residues" evidence="1">
    <location>
        <begin position="140"/>
        <end position="150"/>
    </location>
</feature>
<evidence type="ECO:0008006" key="5">
    <source>
        <dbReference type="Google" id="ProtNLM"/>
    </source>
</evidence>
<keyword evidence="2" id="KW-0812">Transmembrane</keyword>
<feature type="compositionally biased region" description="Acidic residues" evidence="1">
    <location>
        <begin position="251"/>
        <end position="263"/>
    </location>
</feature>
<feature type="compositionally biased region" description="Basic and acidic residues" evidence="1">
    <location>
        <begin position="172"/>
        <end position="181"/>
    </location>
</feature>
<dbReference type="AlphaFoldDB" id="A0A1Z4LWS6"/>
<dbReference type="Proteomes" id="UP000218418">
    <property type="component" value="Chromosome"/>
</dbReference>
<reference evidence="3 4" key="1">
    <citation type="submission" date="2017-06" db="EMBL/GenBank/DDBJ databases">
        <title>Genome sequencing of cyanobaciteial culture collection at National Institute for Environmental Studies (NIES).</title>
        <authorList>
            <person name="Hirose Y."/>
            <person name="Shimura Y."/>
            <person name="Fujisawa T."/>
            <person name="Nakamura Y."/>
            <person name="Kawachi M."/>
        </authorList>
    </citation>
    <scope>NUCLEOTIDE SEQUENCE [LARGE SCALE GENOMIC DNA]</scope>
    <source>
        <strain evidence="3 4">NIES-267</strain>
    </source>
</reference>
<evidence type="ECO:0000313" key="3">
    <source>
        <dbReference type="EMBL" id="BAY85696.1"/>
    </source>
</evidence>
<organism evidence="3 4">
    <name type="scientific">Calothrix parasitica NIES-267</name>
    <dbReference type="NCBI Taxonomy" id="1973488"/>
    <lineage>
        <taxon>Bacteria</taxon>
        <taxon>Bacillati</taxon>
        <taxon>Cyanobacteriota</taxon>
        <taxon>Cyanophyceae</taxon>
        <taxon>Nostocales</taxon>
        <taxon>Calotrichaceae</taxon>
        <taxon>Calothrix</taxon>
    </lineage>
</organism>
<feature type="compositionally biased region" description="Pro residues" evidence="1">
    <location>
        <begin position="103"/>
        <end position="113"/>
    </location>
</feature>
<feature type="compositionally biased region" description="Basic and acidic residues" evidence="1">
    <location>
        <begin position="211"/>
        <end position="223"/>
    </location>
</feature>
<evidence type="ECO:0000256" key="2">
    <source>
        <dbReference type="SAM" id="Phobius"/>
    </source>
</evidence>
<protein>
    <recommendedName>
        <fullName evidence="5">Lipopolysaccharide assembly protein A domain-containing protein</fullName>
    </recommendedName>
</protein>
<feature type="compositionally biased region" description="Acidic residues" evidence="1">
    <location>
        <begin position="114"/>
        <end position="124"/>
    </location>
</feature>